<name>A0ABX7E1U7_9BACI</name>
<dbReference type="InterPro" id="IPR010315">
    <property type="entry name" value="DUF915_hydro-like"/>
</dbReference>
<sequence>MILKRTFMRITVALLLITGFSLLLLHHTSSNKNSLPNESRIPTIFVHGFKGTSKSFNTMLNRFENNYYWGKKTMVCRVSHSGHVFISGGIPKNQKHPFIQIVFENNRATIQNTTDNLKDVMKILKHRYGINDIYAVGHSMGGLVLTNYIEQTSKQKRYPKVKKLITIGSPYKGIERKAYYKNPNNTGPAVKDLKPNSSALQTLVDHKETFDANIKVLSIAGVILNSKHGDGVVSQPSALGIQDIVHSNQLKTKVVNDINATHSGLHEHQTVDRYIGEFLWGIKD</sequence>
<reference evidence="1 2" key="1">
    <citation type="submission" date="2020-11" db="EMBL/GenBank/DDBJ databases">
        <title>Taxonomic evaluation of the Bacillus sporothermodurans group of bacteria based on whole genome sequences.</title>
        <authorList>
            <person name="Fiedler G."/>
            <person name="Herbstmann A.-D."/>
            <person name="Doll E."/>
            <person name="Wenning M."/>
            <person name="Brinks E."/>
            <person name="Kabisch J."/>
            <person name="Breitenwieser F."/>
            <person name="Lappann M."/>
            <person name="Boehnlein C."/>
            <person name="Franz C."/>
        </authorList>
    </citation>
    <scope>NUCLEOTIDE SEQUENCE [LARGE SCALE GENOMIC DNA]</scope>
    <source>
        <strain evidence="1 2">JCM 19841</strain>
    </source>
</reference>
<dbReference type="PANTHER" id="PTHR37946">
    <property type="entry name" value="SLL1969 PROTEIN"/>
    <property type="match status" value="1"/>
</dbReference>
<protein>
    <submittedName>
        <fullName evidence="1">Alpha/beta fold hydrolase</fullName>
    </submittedName>
</protein>
<dbReference type="RefSeq" id="WP_202778308.1">
    <property type="nucleotide sequence ID" value="NZ_CP065425.1"/>
</dbReference>
<keyword evidence="1" id="KW-0378">Hydrolase</keyword>
<gene>
    <name evidence="1" type="ORF">I5776_20355</name>
</gene>
<dbReference type="SUPFAM" id="SSF53474">
    <property type="entry name" value="alpha/beta-Hydrolases"/>
    <property type="match status" value="1"/>
</dbReference>
<dbReference type="Proteomes" id="UP000595691">
    <property type="component" value="Chromosome"/>
</dbReference>
<evidence type="ECO:0000313" key="1">
    <source>
        <dbReference type="EMBL" id="QQZ09283.1"/>
    </source>
</evidence>
<organism evidence="1 2">
    <name type="scientific">Heyndrickxia vini</name>
    <dbReference type="NCBI Taxonomy" id="1476025"/>
    <lineage>
        <taxon>Bacteria</taxon>
        <taxon>Bacillati</taxon>
        <taxon>Bacillota</taxon>
        <taxon>Bacilli</taxon>
        <taxon>Bacillales</taxon>
        <taxon>Bacillaceae</taxon>
        <taxon>Heyndrickxia</taxon>
    </lineage>
</organism>
<dbReference type="Gene3D" id="3.40.50.1820">
    <property type="entry name" value="alpha/beta hydrolase"/>
    <property type="match status" value="1"/>
</dbReference>
<accession>A0ABX7E1U7</accession>
<proteinExistence type="predicted"/>
<dbReference type="GO" id="GO:0016787">
    <property type="term" value="F:hydrolase activity"/>
    <property type="evidence" value="ECO:0007669"/>
    <property type="project" value="UniProtKB-KW"/>
</dbReference>
<dbReference type="EMBL" id="CP065425">
    <property type="protein sequence ID" value="QQZ09283.1"/>
    <property type="molecule type" value="Genomic_DNA"/>
</dbReference>
<dbReference type="Pfam" id="PF06028">
    <property type="entry name" value="DUF915"/>
    <property type="match status" value="1"/>
</dbReference>
<dbReference type="PANTHER" id="PTHR37946:SF1">
    <property type="entry name" value="SLL1969 PROTEIN"/>
    <property type="match status" value="1"/>
</dbReference>
<evidence type="ECO:0000313" key="2">
    <source>
        <dbReference type="Proteomes" id="UP000595691"/>
    </source>
</evidence>
<keyword evidence="2" id="KW-1185">Reference proteome</keyword>
<dbReference type="InterPro" id="IPR029058">
    <property type="entry name" value="AB_hydrolase_fold"/>
</dbReference>